<keyword evidence="6" id="KW-1185">Reference proteome</keyword>
<dbReference type="CDD" id="cd17139">
    <property type="entry name" value="RBD2_RGS14"/>
    <property type="match status" value="1"/>
</dbReference>
<dbReference type="Gene3D" id="1.10.196.10">
    <property type="match status" value="1"/>
</dbReference>
<evidence type="ECO:0000256" key="2">
    <source>
        <dbReference type="ARBA" id="ARBA00022468"/>
    </source>
</evidence>
<reference evidence="7" key="1">
    <citation type="submission" date="2025-08" db="UniProtKB">
        <authorList>
            <consortium name="RefSeq"/>
        </authorList>
    </citation>
    <scope>IDENTIFICATION</scope>
</reference>
<dbReference type="GO" id="GO:0005634">
    <property type="term" value="C:nucleus"/>
    <property type="evidence" value="ECO:0007669"/>
    <property type="project" value="TreeGrafter"/>
</dbReference>
<dbReference type="InterPro" id="IPR036305">
    <property type="entry name" value="RGS_sf"/>
</dbReference>
<dbReference type="SMART" id="SM00315">
    <property type="entry name" value="RGS"/>
    <property type="match status" value="1"/>
</dbReference>
<dbReference type="PROSITE" id="PS50898">
    <property type="entry name" value="RBD"/>
    <property type="match status" value="2"/>
</dbReference>
<dbReference type="InterPro" id="IPR003109">
    <property type="entry name" value="GoLoco_motif"/>
</dbReference>
<feature type="region of interest" description="Disordered" evidence="5">
    <location>
        <begin position="525"/>
        <end position="579"/>
    </location>
</feature>
<feature type="region of interest" description="Disordered" evidence="5">
    <location>
        <begin position="285"/>
        <end position="346"/>
    </location>
</feature>
<dbReference type="Pfam" id="PF00615">
    <property type="entry name" value="RGS"/>
    <property type="match status" value="1"/>
</dbReference>
<evidence type="ECO:0000256" key="4">
    <source>
        <dbReference type="ARBA" id="ARBA00022737"/>
    </source>
</evidence>
<dbReference type="GO" id="GO:0005737">
    <property type="term" value="C:cytoplasm"/>
    <property type="evidence" value="ECO:0007669"/>
    <property type="project" value="UniProtKB-SubCell"/>
</dbReference>
<dbReference type="GeneID" id="114864837"/>
<dbReference type="GO" id="GO:0005886">
    <property type="term" value="C:plasma membrane"/>
    <property type="evidence" value="ECO:0007669"/>
    <property type="project" value="TreeGrafter"/>
</dbReference>
<dbReference type="Gene3D" id="3.10.20.90">
    <property type="entry name" value="Phosphatidylinositol 3-kinase Catalytic Subunit, Chain A, domain 1"/>
    <property type="match status" value="2"/>
</dbReference>
<protein>
    <submittedName>
        <fullName evidence="7">Regulator of G-protein signaling 14 isoform X1</fullName>
    </submittedName>
</protein>
<dbReference type="Proteomes" id="UP000515150">
    <property type="component" value="Chromosome 10"/>
</dbReference>
<dbReference type="OrthoDB" id="196547at2759"/>
<dbReference type="InterPro" id="IPR046993">
    <property type="entry name" value="RBD2_RGS14"/>
</dbReference>
<feature type="region of interest" description="Disordered" evidence="5">
    <location>
        <begin position="604"/>
        <end position="674"/>
    </location>
</feature>
<dbReference type="PANTHER" id="PTHR45945">
    <property type="entry name" value="REGULATOR OF G-PROTEIN SIGNALING LOCO"/>
    <property type="match status" value="1"/>
</dbReference>
<evidence type="ECO:0000313" key="7">
    <source>
        <dbReference type="RefSeq" id="XP_029021646.1"/>
    </source>
</evidence>
<dbReference type="InterPro" id="IPR046995">
    <property type="entry name" value="RGS10/12/14-like"/>
</dbReference>
<dbReference type="RefSeq" id="XP_029021646.1">
    <property type="nucleotide sequence ID" value="XM_029165813.3"/>
</dbReference>
<proteinExistence type="predicted"/>
<dbReference type="InterPro" id="IPR044926">
    <property type="entry name" value="RGS_subdomain_2"/>
</dbReference>
<feature type="compositionally biased region" description="Low complexity" evidence="5">
    <location>
        <begin position="532"/>
        <end position="549"/>
    </location>
</feature>
<dbReference type="GO" id="GO:0007165">
    <property type="term" value="P:signal transduction"/>
    <property type="evidence" value="ECO:0007669"/>
    <property type="project" value="InterPro"/>
</dbReference>
<dbReference type="InterPro" id="IPR003116">
    <property type="entry name" value="RBD_dom"/>
</dbReference>
<keyword evidence="2" id="KW-0343">GTPase activation</keyword>
<evidence type="ECO:0000256" key="3">
    <source>
        <dbReference type="ARBA" id="ARBA00022490"/>
    </source>
</evidence>
<evidence type="ECO:0000256" key="5">
    <source>
        <dbReference type="SAM" id="MobiDB-lite"/>
    </source>
</evidence>
<dbReference type="GO" id="GO:0007051">
    <property type="term" value="P:spindle organization"/>
    <property type="evidence" value="ECO:0007669"/>
    <property type="project" value="TreeGrafter"/>
</dbReference>
<dbReference type="PANTHER" id="PTHR45945:SF2">
    <property type="entry name" value="REGULATOR OF G-PROTEIN SIGNALING 14"/>
    <property type="match status" value="1"/>
</dbReference>
<organism evidence="6 7">
    <name type="scientific">Betta splendens</name>
    <name type="common">Siamese fighting fish</name>
    <dbReference type="NCBI Taxonomy" id="158456"/>
    <lineage>
        <taxon>Eukaryota</taxon>
        <taxon>Metazoa</taxon>
        <taxon>Chordata</taxon>
        <taxon>Craniata</taxon>
        <taxon>Vertebrata</taxon>
        <taxon>Euteleostomi</taxon>
        <taxon>Actinopterygii</taxon>
        <taxon>Neopterygii</taxon>
        <taxon>Teleostei</taxon>
        <taxon>Neoteleostei</taxon>
        <taxon>Acanthomorphata</taxon>
        <taxon>Anabantaria</taxon>
        <taxon>Anabantiformes</taxon>
        <taxon>Anabantoidei</taxon>
        <taxon>Osphronemidae</taxon>
        <taxon>Betta</taxon>
    </lineage>
</organism>
<comment type="subcellular location">
    <subcellularLocation>
        <location evidence="1">Cytoplasm</location>
    </subcellularLocation>
</comment>
<dbReference type="InterPro" id="IPR029071">
    <property type="entry name" value="Ubiquitin-like_domsf"/>
</dbReference>
<evidence type="ECO:0000313" key="6">
    <source>
        <dbReference type="Proteomes" id="UP000515150"/>
    </source>
</evidence>
<dbReference type="KEGG" id="bspl:114864837"/>
<dbReference type="Pfam" id="PF02196">
    <property type="entry name" value="RBD"/>
    <property type="match status" value="2"/>
</dbReference>
<dbReference type="GO" id="GO:0051301">
    <property type="term" value="P:cell division"/>
    <property type="evidence" value="ECO:0007669"/>
    <property type="project" value="TreeGrafter"/>
</dbReference>
<sequence length="674" mass="72714">MLTFRRLCHRFTHLAKAAARRQYMEYDKGCTVTRGTATVKTSLPGRKSQEGPSECLSVHHVWVEHFAVSSSQRARRGRALLPVRCVVGAAMAKRGNALGIPAGIMIQAVSDGELNMSARGCGGSSSSLPGTPGGESGPANGVLSWAVSFEKLLEDPCGVSYFTAFLKSEVSDENILFWQDCEKFRKIPAESSDKLKAAAQTIYNTYLSDSAPYSVNIDDTAKTEKKDLEKPTPDMFNKAQAQIFKLMKMDSYRRFVRSPLYQSCTLAGVEGKLLPQFSNEPLHTGSWEDVADKSPSFSSKKNKKSDSNSLPGGKSASEKQEHKRGSWGDMSNTHGSASGKESHMAVKSTSSVELGALYRHMENGRSSPRSPDKPGGNRVAFEGGYCCVYLPDGSASLAPTPAGQPIRGMLASLCEKRGFPLKDVVIYLQGKDKQPLSLDQDCSVLRDQQVLLELRVTFALDVAFTGKTTGIVAKSSKTLQEALSSVLQKHHLKPQDTVVTMVGSNEPVNMSGNVFRLANKTLRLDKSKGKDQSSTSKGSGSAAASQAGTASGGGLEARPPSQSDRTKTQPKPSKNRDMDGFLDMLTRAQCCRVDDQRGLLTKEQLEVPSFLQLPPEKEPSAEPKEEPGTSGSSPPEPKEESESKTSEASKAADVAKKPADSAEPKSKDLKETTV</sequence>
<dbReference type="PROSITE" id="PS50132">
    <property type="entry name" value="RGS"/>
    <property type="match status" value="1"/>
</dbReference>
<dbReference type="Gene3D" id="1.10.167.10">
    <property type="entry name" value="Regulator of G-protein Signalling 4, domain 2"/>
    <property type="match status" value="1"/>
</dbReference>
<dbReference type="CTD" id="100003648"/>
<dbReference type="FunFam" id="1.10.167.10:FF:000001">
    <property type="entry name" value="Putative regulator of g-protein signaling 12"/>
    <property type="match status" value="1"/>
</dbReference>
<dbReference type="PROSITE" id="PS50877">
    <property type="entry name" value="GOLOCO"/>
    <property type="match status" value="1"/>
</dbReference>
<dbReference type="SMART" id="SM00390">
    <property type="entry name" value="GoLoco"/>
    <property type="match status" value="1"/>
</dbReference>
<evidence type="ECO:0000256" key="1">
    <source>
        <dbReference type="ARBA" id="ARBA00004496"/>
    </source>
</evidence>
<dbReference type="GO" id="GO:0005096">
    <property type="term" value="F:GTPase activator activity"/>
    <property type="evidence" value="ECO:0007669"/>
    <property type="project" value="UniProtKB-KW"/>
</dbReference>
<feature type="compositionally biased region" description="Basic and acidic residues" evidence="5">
    <location>
        <begin position="636"/>
        <end position="647"/>
    </location>
</feature>
<dbReference type="SMART" id="SM00455">
    <property type="entry name" value="RBD"/>
    <property type="match status" value="2"/>
</dbReference>
<feature type="compositionally biased region" description="Basic and acidic residues" evidence="5">
    <location>
        <begin position="615"/>
        <end position="627"/>
    </location>
</feature>
<feature type="compositionally biased region" description="Basic and acidic residues" evidence="5">
    <location>
        <begin position="653"/>
        <end position="674"/>
    </location>
</feature>
<dbReference type="InterPro" id="IPR024066">
    <property type="entry name" value="RGS_subdom1/3"/>
</dbReference>
<keyword evidence="3" id="KW-0963">Cytoplasm</keyword>
<dbReference type="GO" id="GO:0008277">
    <property type="term" value="P:regulation of G protein-coupled receptor signaling pathway"/>
    <property type="evidence" value="ECO:0007669"/>
    <property type="project" value="TreeGrafter"/>
</dbReference>
<feature type="compositionally biased region" description="Basic and acidic residues" evidence="5">
    <location>
        <begin position="316"/>
        <end position="326"/>
    </location>
</feature>
<dbReference type="PRINTS" id="PR01301">
    <property type="entry name" value="RGSPROTEIN"/>
</dbReference>
<dbReference type="SUPFAM" id="SSF54236">
    <property type="entry name" value="Ubiquitin-like"/>
    <property type="match status" value="2"/>
</dbReference>
<name>A0A6P7NUE8_BETSP</name>
<gene>
    <name evidence="7" type="primary">rgs14b</name>
</gene>
<dbReference type="AlphaFoldDB" id="A0A6P7NUE8"/>
<keyword evidence="4" id="KW-0677">Repeat</keyword>
<dbReference type="InParanoid" id="A0A6P7NUE8"/>
<dbReference type="InterPro" id="IPR016137">
    <property type="entry name" value="RGS"/>
</dbReference>
<dbReference type="SUPFAM" id="SSF48097">
    <property type="entry name" value="Regulator of G-protein signaling, RGS"/>
    <property type="match status" value="1"/>
</dbReference>
<accession>A0A6P7NUE8</accession>